<keyword evidence="3" id="KW-1185">Reference proteome</keyword>
<accession>A0ABU9B371</accession>
<dbReference type="NCBIfam" id="TIGR02601">
    <property type="entry name" value="autotrns_rpt"/>
    <property type="match status" value="2"/>
</dbReference>
<keyword evidence="1" id="KW-0732">Signal</keyword>
<evidence type="ECO:0000313" key="2">
    <source>
        <dbReference type="EMBL" id="MEK7954489.1"/>
    </source>
</evidence>
<dbReference type="RefSeq" id="WP_341408259.1">
    <property type="nucleotide sequence ID" value="NZ_JBBUKT010000023.1"/>
</dbReference>
<reference evidence="2 3" key="1">
    <citation type="submission" date="2024-04" db="EMBL/GenBank/DDBJ databases">
        <title>Luteolibacter sp. isolated from soil.</title>
        <authorList>
            <person name="An J."/>
        </authorList>
    </citation>
    <scope>NUCLEOTIDE SEQUENCE [LARGE SCALE GENOMIC DNA]</scope>
    <source>
        <strain evidence="2 3">Y139</strain>
    </source>
</reference>
<evidence type="ECO:0000256" key="1">
    <source>
        <dbReference type="ARBA" id="ARBA00022729"/>
    </source>
</evidence>
<organism evidence="2 3">
    <name type="scientific">Luteolibacter soli</name>
    <dbReference type="NCBI Taxonomy" id="3135280"/>
    <lineage>
        <taxon>Bacteria</taxon>
        <taxon>Pseudomonadati</taxon>
        <taxon>Verrucomicrobiota</taxon>
        <taxon>Verrucomicrobiia</taxon>
        <taxon>Verrucomicrobiales</taxon>
        <taxon>Verrucomicrobiaceae</taxon>
        <taxon>Luteolibacter</taxon>
    </lineage>
</organism>
<dbReference type="InterPro" id="IPR018247">
    <property type="entry name" value="EF_Hand_1_Ca_BS"/>
</dbReference>
<proteinExistence type="predicted"/>
<dbReference type="NCBIfam" id="TIGR04393">
    <property type="entry name" value="rpt_T5SS_PEPC"/>
    <property type="match status" value="1"/>
</dbReference>
<dbReference type="PROSITE" id="PS00018">
    <property type="entry name" value="EF_HAND_1"/>
    <property type="match status" value="1"/>
</dbReference>
<gene>
    <name evidence="2" type="ORF">WKV53_28490</name>
</gene>
<dbReference type="Proteomes" id="UP001371305">
    <property type="component" value="Unassembled WGS sequence"/>
</dbReference>
<evidence type="ECO:0000313" key="3">
    <source>
        <dbReference type="Proteomes" id="UP001371305"/>
    </source>
</evidence>
<name>A0ABU9B371_9BACT</name>
<protein>
    <submittedName>
        <fullName evidence="2">Autotransporter-associated beta strand repeat-containing protein</fullName>
    </submittedName>
</protein>
<dbReference type="EMBL" id="JBBUKT010000023">
    <property type="protein sequence ID" value="MEK7954489.1"/>
    <property type="molecule type" value="Genomic_DNA"/>
</dbReference>
<sequence length="1695" mass="166673">MNNPTLTPITRASLLATASYNTRWFASLLAGTTVLGSAAFATTWDGTGTVVTDWNDNGNWVGDAGTGGSNAVIGINSPVATISANIAATPVDILVGDGAGLNGRVDHTAGTAQTGGGNWMVVGRGSGTGLYNLTGSGTGGTYTGRSQGSGTMNVSGRLYVGDGGGSVGTVNVHTTGTLAIGGEFNTGLNGGTATVNIDSGTVTNGGWLRVGAGSGGVSTLNISGGSVTKNGNDHMILGDNGGSQGTINLSAGTLNVNNECWIGQNGGKGTINLTGGTLTNNSWAAVGRANAASEGTVNHSGGTWNKTGGGHLIIGDNSKGTYNLSGTGALSINGEFWIGQGGSGNGTLTMSGGSITSNNWVAVGRENGTALVNMTGGTWTKTGGGTFIVGSSGPCTMNMSGGLVDDQGGLTWIGENGGATTATLNFSGTAEWRTNTMSVGQNTPNAILNLNGGTMKVQRFTGRREADDTGTDGGTGTINFNGTQIIATVNNPINFISTSVDNVNIDSGGLLVNTNGFSVVAPKPLPGTGGVVKSGAGTLTLSGVSSYGGNNSVQAGKLVLNGDSSGTGNITVANGAGLGVNQVNPANSLDPVAVTFGTSGTLDINLGNVAGNPTAAPLNVTGTLTVGGPITINVADQFPAVGSVPLISYVGPKAGGGSFVLGTLPNGVVANLVDNGTGLVSLNVTSASLPRWDGTNESGLTKAGDKVDGSPDITVANATGITIGQPVRGPGVPPATTVSGIAGLTITLSNPVAGSATGVNFLFVTTAGTNEGVWDFVTENWFDMVTNASSLYTNPSPVLFDDNATGPTAVTLNTTVTPSSVTFNNSSLTYSLSGTGKVTGSSGLTKSGSAALTVNNTNDYTGVTRLEGGITTVGTLTNGGVASPLGAASNAASNLVLAGGTLNYTGSATSTDRGVSLAAANNTIASGLVLASNLTVSGPITATAGKLVKTGTGSLTLTNAGANVLANGSGGETPQAFRFEEGSLVLNTAGQTNTVTGYAAFGVPNGSSSALTLGNGANLTVNGRLQTALGESSTSALTISGTSTLQVTDAVQIGLGNTSTSTVIIENSGTLNKVGGWFSLGHNSNTSTMTVRNSGTLSGNGDLNIGDTGSASGTLNLQDNATVSWAGGNAFVGKNGTTGNFNVGGDANVTVGETSVGGSGGSNGTLDISGTSNYISNGRLQVGPNGGSNGNVIIEGSGSMQVNSYVSVGFNGHGDMTIKGNGSFNNTDDFSVNENGEGSVTVNLQDNGALSMTRTLFIGRNGGKVGTLNVTGASTVTQLDAGYSLIVGPAGTGTLNMSGTSTVTAAANGGMLVSQGGGTGVVNLDGGTLSVKKVSDGGGSSTFHFNGGTLKANTGAALDFLNGIDTLDVKPGGAFIDSNGQTIAINQGIGDADGALTKKGAGTLQLNSGSNTYLGTTTVQAGALGGTGAVAGELVVQSGASIAPGAAGVGTFTVQDTLSSGSSIAGTYVCEINGATADQLAVAGDLNVTGATLDFDVLAAPSAPSYVIATYASITGTFAVVDLPPGCTLNYGPTQLTLVQSATPYSLWAQSYGLDPLTDGAPGFDKDKDGQVNSVEFALGGSPISGENNAKIYSLAADSGVDVDSNREAILTIAVRTGTPAFAGSPSPTATQDGYTYTIEGSTTLGTFTTVVTPTPTPVTAGLPAAPTGYEYRSFSLAGSNGVPTRGFMRVLVTP</sequence>
<dbReference type="InterPro" id="IPR030895">
    <property type="entry name" value="T5SS_PEPC_rpt"/>
</dbReference>
<comment type="caution">
    <text evidence="2">The sequence shown here is derived from an EMBL/GenBank/DDBJ whole genome shotgun (WGS) entry which is preliminary data.</text>
</comment>
<dbReference type="InterPro" id="IPR013425">
    <property type="entry name" value="Autotrns_rpt"/>
</dbReference>
<dbReference type="Pfam" id="PF12951">
    <property type="entry name" value="PATR"/>
    <property type="match status" value="3"/>
</dbReference>